<accession>A0A545UQ32</accession>
<dbReference type="Proteomes" id="UP000315783">
    <property type="component" value="Unassembled WGS sequence"/>
</dbReference>
<proteinExistence type="predicted"/>
<comment type="caution">
    <text evidence="1">The sequence shown here is derived from an EMBL/GenBank/DDBJ whole genome shotgun (WGS) entry which is preliminary data.</text>
</comment>
<organism evidence="1 2">
    <name type="scientific">Cordyceps javanica</name>
    <dbReference type="NCBI Taxonomy" id="43265"/>
    <lineage>
        <taxon>Eukaryota</taxon>
        <taxon>Fungi</taxon>
        <taxon>Dikarya</taxon>
        <taxon>Ascomycota</taxon>
        <taxon>Pezizomycotina</taxon>
        <taxon>Sordariomycetes</taxon>
        <taxon>Hypocreomycetidae</taxon>
        <taxon>Hypocreales</taxon>
        <taxon>Cordycipitaceae</taxon>
        <taxon>Cordyceps</taxon>
    </lineage>
</organism>
<name>A0A545UQ32_9HYPO</name>
<dbReference type="EMBL" id="SPUK01000018">
    <property type="protein sequence ID" value="TQV91575.1"/>
    <property type="molecule type" value="Genomic_DNA"/>
</dbReference>
<keyword evidence="2" id="KW-1185">Reference proteome</keyword>
<evidence type="ECO:0000313" key="1">
    <source>
        <dbReference type="EMBL" id="TQV91575.1"/>
    </source>
</evidence>
<dbReference type="AlphaFoldDB" id="A0A545UQ32"/>
<sequence>MADLTSSQVVENVALYLNPNYRAEWWVTVLWVKPELTDPRCYRHPCLVFKRGGDDGLFVSFQCRYTKENKQHTAQWTDRNPYKADPQAKTVPLGQLRIKATAGELLAFFRPRFPIWHRKHKEKFNCRMFVVCALQDLHRGGAISESQYGLGAAAVQTRGFRCGEITHHGDSEQASKQMDD</sequence>
<evidence type="ECO:0000313" key="2">
    <source>
        <dbReference type="Proteomes" id="UP000315783"/>
    </source>
</evidence>
<gene>
    <name evidence="1" type="ORF">IF1G_09641</name>
</gene>
<protein>
    <submittedName>
        <fullName evidence="1">Uncharacterized protein</fullName>
    </submittedName>
</protein>
<reference evidence="1 2" key="1">
    <citation type="journal article" date="2019" name="Appl. Microbiol. Biotechnol.">
        <title>Genome sequence of Isaria javanica and comparative genome analysis insights into family S53 peptidase evolution in fungal entomopathogens.</title>
        <authorList>
            <person name="Lin R."/>
            <person name="Zhang X."/>
            <person name="Xin B."/>
            <person name="Zou M."/>
            <person name="Gao Y."/>
            <person name="Qin F."/>
            <person name="Hu Q."/>
            <person name="Xie B."/>
            <person name="Cheng X."/>
        </authorList>
    </citation>
    <scope>NUCLEOTIDE SEQUENCE [LARGE SCALE GENOMIC DNA]</scope>
    <source>
        <strain evidence="1 2">IJ1G</strain>
    </source>
</reference>